<evidence type="ECO:0000256" key="4">
    <source>
        <dbReference type="ARBA" id="ARBA00023152"/>
    </source>
</evidence>
<dbReference type="Pfam" id="PF00300">
    <property type="entry name" value="His_Phos_1"/>
    <property type="match status" value="1"/>
</dbReference>
<dbReference type="PANTHER" id="PTHR11931">
    <property type="entry name" value="PHOSPHOGLYCERATE MUTASE"/>
    <property type="match status" value="1"/>
</dbReference>
<gene>
    <name evidence="6" type="ORF">SAMN06265222_108173</name>
</gene>
<dbReference type="InterPro" id="IPR013078">
    <property type="entry name" value="His_Pase_superF_clade-1"/>
</dbReference>
<keyword evidence="5" id="KW-0413">Isomerase</keyword>
<keyword evidence="7" id="KW-1185">Reference proteome</keyword>
<keyword evidence="4" id="KW-0324">Glycolysis</keyword>
<comment type="similarity">
    <text evidence="1">Belongs to the phosphoglycerate mutase family. BPG-dependent PGAM subfamily.</text>
</comment>
<accession>A0ABY1QC42</accession>
<dbReference type="EC" id="5.4.2.11" evidence="2"/>
<proteinExistence type="inferred from homology"/>
<organism evidence="6 7">
    <name type="scientific">Neorhodopirellula lusitana</name>
    <dbReference type="NCBI Taxonomy" id="445327"/>
    <lineage>
        <taxon>Bacteria</taxon>
        <taxon>Pseudomonadati</taxon>
        <taxon>Planctomycetota</taxon>
        <taxon>Planctomycetia</taxon>
        <taxon>Pirellulales</taxon>
        <taxon>Pirellulaceae</taxon>
        <taxon>Neorhodopirellula</taxon>
    </lineage>
</organism>
<dbReference type="SMART" id="SM00855">
    <property type="entry name" value="PGAM"/>
    <property type="match status" value="1"/>
</dbReference>
<dbReference type="Proteomes" id="UP001158067">
    <property type="component" value="Unassembled WGS sequence"/>
</dbReference>
<reference evidence="6 7" key="1">
    <citation type="submission" date="2017-05" db="EMBL/GenBank/DDBJ databases">
        <authorList>
            <person name="Varghese N."/>
            <person name="Submissions S."/>
        </authorList>
    </citation>
    <scope>NUCLEOTIDE SEQUENCE [LARGE SCALE GENOMIC DNA]</scope>
    <source>
        <strain evidence="6 7">DSM 25457</strain>
    </source>
</reference>
<dbReference type="Gene3D" id="3.40.50.1240">
    <property type="entry name" value="Phosphoglycerate mutase-like"/>
    <property type="match status" value="1"/>
</dbReference>
<evidence type="ECO:0000256" key="5">
    <source>
        <dbReference type="ARBA" id="ARBA00023235"/>
    </source>
</evidence>
<name>A0ABY1QC42_9BACT</name>
<evidence type="ECO:0000313" key="6">
    <source>
        <dbReference type="EMBL" id="SMP64124.1"/>
    </source>
</evidence>
<dbReference type="CDD" id="cd07067">
    <property type="entry name" value="HP_PGM_like"/>
    <property type="match status" value="1"/>
</dbReference>
<dbReference type="SUPFAM" id="SSF53254">
    <property type="entry name" value="Phosphoglycerate mutase-like"/>
    <property type="match status" value="1"/>
</dbReference>
<evidence type="ECO:0000256" key="3">
    <source>
        <dbReference type="ARBA" id="ARBA00022432"/>
    </source>
</evidence>
<dbReference type="RefSeq" id="WP_283433540.1">
    <property type="nucleotide sequence ID" value="NZ_FXUG01000008.1"/>
</dbReference>
<keyword evidence="3" id="KW-0312">Gluconeogenesis</keyword>
<protein>
    <recommendedName>
        <fullName evidence="2">phosphoglycerate mutase (2,3-diphosphoglycerate-dependent)</fullName>
        <ecNumber evidence="2">5.4.2.11</ecNumber>
    </recommendedName>
</protein>
<sequence>MAERICILVRHGDYHQLTNTPSAHQPFALTELGRQQATEAANRIQNLVDENGWSLNKQVHTSSLLRAWQTAQLAVAGLPACHDVVQTDRLTERCVGNGASLTRDQIEDVLAQDPRLEPLPADWKSNSHFRLPFIGAESLLESGERVASYVNETMEAIGQPGQAVLFFGHGASLRHGAHHLGAIPLQRVGELSMHHARPVALAQSADGTWLQVAGHFKNRLVKTSQLD</sequence>
<evidence type="ECO:0000256" key="2">
    <source>
        <dbReference type="ARBA" id="ARBA00012028"/>
    </source>
</evidence>
<comment type="caution">
    <text evidence="6">The sequence shown here is derived from an EMBL/GenBank/DDBJ whole genome shotgun (WGS) entry which is preliminary data.</text>
</comment>
<evidence type="ECO:0000313" key="7">
    <source>
        <dbReference type="Proteomes" id="UP001158067"/>
    </source>
</evidence>
<dbReference type="InterPro" id="IPR029033">
    <property type="entry name" value="His_PPase_superfam"/>
</dbReference>
<dbReference type="EMBL" id="FXUG01000008">
    <property type="protein sequence ID" value="SMP64124.1"/>
    <property type="molecule type" value="Genomic_DNA"/>
</dbReference>
<dbReference type="InterPro" id="IPR005952">
    <property type="entry name" value="Phosphogly_mut1"/>
</dbReference>
<evidence type="ECO:0000256" key="1">
    <source>
        <dbReference type="ARBA" id="ARBA00006717"/>
    </source>
</evidence>